<evidence type="ECO:0000313" key="3">
    <source>
        <dbReference type="Proteomes" id="UP000309819"/>
    </source>
</evidence>
<feature type="signal peptide" evidence="1">
    <location>
        <begin position="1"/>
        <end position="22"/>
    </location>
</feature>
<evidence type="ECO:0000256" key="1">
    <source>
        <dbReference type="SAM" id="SignalP"/>
    </source>
</evidence>
<proteinExistence type="predicted"/>
<feature type="chain" id="PRO_5024386026" evidence="1">
    <location>
        <begin position="23"/>
        <end position="129"/>
    </location>
</feature>
<sequence>MTLKRLLSALLLTMGLQCVVQAAPQIFTAHISARGYVVKQSPDWITEVKRYTRQDITEYTLLLDEGVTQGDPTFCSMSPIDVGTYERLIHGQGKVIGAASAGMVRVATRLVGLEAPGDGAMQFQLMCVR</sequence>
<organism evidence="2 3">
    <name type="scientific">Pseudomonas mosselii</name>
    <dbReference type="NCBI Taxonomy" id="78327"/>
    <lineage>
        <taxon>Bacteria</taxon>
        <taxon>Pseudomonadati</taxon>
        <taxon>Pseudomonadota</taxon>
        <taxon>Gammaproteobacteria</taxon>
        <taxon>Pseudomonadales</taxon>
        <taxon>Pseudomonadaceae</taxon>
        <taxon>Pseudomonas</taxon>
    </lineage>
</organism>
<gene>
    <name evidence="2" type="ORF">FEM01_22310</name>
</gene>
<reference evidence="2 3" key="1">
    <citation type="submission" date="2019-05" db="EMBL/GenBank/DDBJ databases">
        <title>Pseudomonas sp. SC006 isolated from lettuce that can produce HBGAs.</title>
        <authorList>
            <person name="Wang D."/>
            <person name="Liao N."/>
            <person name="Liu D."/>
            <person name="Zhang Z."/>
            <person name="Zou S."/>
        </authorList>
    </citation>
    <scope>NUCLEOTIDE SEQUENCE [LARGE SCALE GENOMIC DNA]</scope>
    <source>
        <strain evidence="2 3">SC006</strain>
    </source>
</reference>
<keyword evidence="3" id="KW-1185">Reference proteome</keyword>
<dbReference type="RefSeq" id="WP_138221625.1">
    <property type="nucleotide sequence ID" value="NZ_VAUO01000018.1"/>
</dbReference>
<dbReference type="AlphaFoldDB" id="A0A5R8YLK1"/>
<accession>A0A5R8YLK1</accession>
<dbReference type="Proteomes" id="UP000309819">
    <property type="component" value="Unassembled WGS sequence"/>
</dbReference>
<dbReference type="EMBL" id="VAUO01000018">
    <property type="protein sequence ID" value="TLP54124.1"/>
    <property type="molecule type" value="Genomic_DNA"/>
</dbReference>
<name>A0A5R8YLK1_9PSED</name>
<protein>
    <submittedName>
        <fullName evidence="2">Uncharacterized protein</fullName>
    </submittedName>
</protein>
<keyword evidence="1" id="KW-0732">Signal</keyword>
<evidence type="ECO:0000313" key="2">
    <source>
        <dbReference type="EMBL" id="TLP54124.1"/>
    </source>
</evidence>
<dbReference type="OrthoDB" id="7002012at2"/>
<comment type="caution">
    <text evidence="2">The sequence shown here is derived from an EMBL/GenBank/DDBJ whole genome shotgun (WGS) entry which is preliminary data.</text>
</comment>